<reference evidence="2" key="1">
    <citation type="submission" date="2020-12" db="EMBL/GenBank/DDBJ databases">
        <title>Oil enriched cultivation method for isolating marine PHA-producing bacteria.</title>
        <authorList>
            <person name="Zheng W."/>
            <person name="Yu S."/>
            <person name="Huang Y."/>
        </authorList>
    </citation>
    <scope>NUCLEOTIDE SEQUENCE</scope>
    <source>
        <strain evidence="2">SY-2-12</strain>
    </source>
</reference>
<gene>
    <name evidence="2" type="ORF">JF539_03525</name>
</gene>
<sequence length="70" mass="7848">MSHLTGFSGFSARSVTRRDAGYRQRRATKSTDVKPESIEHPKLTVSSAVEHRAFARTHDALAERPEKPAR</sequence>
<protein>
    <submittedName>
        <fullName evidence="2">Uncharacterized protein</fullName>
    </submittedName>
</protein>
<organism evidence="2 3">
    <name type="scientific">Roseibium aggregatum</name>
    <dbReference type="NCBI Taxonomy" id="187304"/>
    <lineage>
        <taxon>Bacteria</taxon>
        <taxon>Pseudomonadati</taxon>
        <taxon>Pseudomonadota</taxon>
        <taxon>Alphaproteobacteria</taxon>
        <taxon>Hyphomicrobiales</taxon>
        <taxon>Stappiaceae</taxon>
        <taxon>Roseibium</taxon>
    </lineage>
</organism>
<dbReference type="AlphaFoldDB" id="A0A939EA44"/>
<accession>A0A939EA44</accession>
<dbReference type="EMBL" id="JAEKJZ010000001">
    <property type="protein sequence ID" value="MBN9669395.1"/>
    <property type="molecule type" value="Genomic_DNA"/>
</dbReference>
<evidence type="ECO:0000256" key="1">
    <source>
        <dbReference type="SAM" id="MobiDB-lite"/>
    </source>
</evidence>
<feature type="region of interest" description="Disordered" evidence="1">
    <location>
        <begin position="1"/>
        <end position="49"/>
    </location>
</feature>
<proteinExistence type="predicted"/>
<dbReference type="Proteomes" id="UP000664096">
    <property type="component" value="Unassembled WGS sequence"/>
</dbReference>
<name>A0A939EA44_9HYPH</name>
<feature type="compositionally biased region" description="Basic and acidic residues" evidence="1">
    <location>
        <begin position="29"/>
        <end position="42"/>
    </location>
</feature>
<dbReference type="RefSeq" id="WP_207138962.1">
    <property type="nucleotide sequence ID" value="NZ_JAEKJZ010000001.1"/>
</dbReference>
<evidence type="ECO:0000313" key="3">
    <source>
        <dbReference type="Proteomes" id="UP000664096"/>
    </source>
</evidence>
<comment type="caution">
    <text evidence="2">The sequence shown here is derived from an EMBL/GenBank/DDBJ whole genome shotgun (WGS) entry which is preliminary data.</text>
</comment>
<evidence type="ECO:0000313" key="2">
    <source>
        <dbReference type="EMBL" id="MBN9669395.1"/>
    </source>
</evidence>